<feature type="transmembrane region" description="Helical" evidence="1">
    <location>
        <begin position="114"/>
        <end position="136"/>
    </location>
</feature>
<protein>
    <submittedName>
        <fullName evidence="3">Uncharacterized protein</fullName>
    </submittedName>
</protein>
<accession>A0A8J9SK97</accession>
<keyword evidence="1" id="KW-0812">Transmembrane</keyword>
<name>A0A8J9SK97_PHATR</name>
<keyword evidence="1" id="KW-0472">Membrane</keyword>
<evidence type="ECO:0000313" key="3">
    <source>
        <dbReference type="EMBL" id="CAG9294318.1"/>
    </source>
</evidence>
<proteinExistence type="predicted"/>
<keyword evidence="1" id="KW-1133">Transmembrane helix</keyword>
<gene>
    <name evidence="3" type="ORF">PTTT1_LOCUS54296</name>
</gene>
<feature type="transmembrane region" description="Helical" evidence="1">
    <location>
        <begin position="12"/>
        <end position="29"/>
    </location>
</feature>
<sequence length="139" mass="15248">MVGSTSKFTSRPIWLLLWTSTTAFLTLPGKNPVLFPDGGRLRIQITKARHSERTRYTNRLPYDSRPKCFVGIRRWAKGDVTGENHSETTAVENATSPDGLSVESFDGGGFAGYLAPYALAALGSIAATVIFVKFVLMDY</sequence>
<organism evidence="3">
    <name type="scientific">Phaeodactylum tricornutum</name>
    <name type="common">Diatom</name>
    <dbReference type="NCBI Taxonomy" id="2850"/>
    <lineage>
        <taxon>Eukaryota</taxon>
        <taxon>Sar</taxon>
        <taxon>Stramenopiles</taxon>
        <taxon>Ochrophyta</taxon>
        <taxon>Bacillariophyta</taxon>
        <taxon>Bacillariophyceae</taxon>
        <taxon>Bacillariophycidae</taxon>
        <taxon>Naviculales</taxon>
        <taxon>Phaeodactylaceae</taxon>
        <taxon>Phaeodactylum</taxon>
    </lineage>
</organism>
<feature type="signal peptide" evidence="2">
    <location>
        <begin position="1"/>
        <end position="23"/>
    </location>
</feature>
<evidence type="ECO:0000256" key="1">
    <source>
        <dbReference type="SAM" id="Phobius"/>
    </source>
</evidence>
<keyword evidence="2" id="KW-0732">Signal</keyword>
<reference evidence="3" key="1">
    <citation type="submission" date="2022-02" db="EMBL/GenBank/DDBJ databases">
        <authorList>
            <person name="Giguere J D."/>
        </authorList>
    </citation>
    <scope>NUCLEOTIDE SEQUENCE</scope>
    <source>
        <strain evidence="3">CCAP 1055/1</strain>
    </source>
</reference>
<dbReference type="AlphaFoldDB" id="A0A8J9SK97"/>
<dbReference type="EMBL" id="OU594950">
    <property type="protein sequence ID" value="CAG9294318.1"/>
    <property type="molecule type" value="Genomic_DNA"/>
</dbReference>
<dbReference type="Proteomes" id="UP000836788">
    <property type="component" value="Chromosome 9"/>
</dbReference>
<evidence type="ECO:0000256" key="2">
    <source>
        <dbReference type="SAM" id="SignalP"/>
    </source>
</evidence>
<feature type="chain" id="PRO_5035420129" evidence="2">
    <location>
        <begin position="24"/>
        <end position="139"/>
    </location>
</feature>